<evidence type="ECO:0000313" key="2">
    <source>
        <dbReference type="Proteomes" id="UP001283361"/>
    </source>
</evidence>
<comment type="caution">
    <text evidence="1">The sequence shown here is derived from an EMBL/GenBank/DDBJ whole genome shotgun (WGS) entry which is preliminary data.</text>
</comment>
<organism evidence="1 2">
    <name type="scientific">Elysia crispata</name>
    <name type="common">lettuce slug</name>
    <dbReference type="NCBI Taxonomy" id="231223"/>
    <lineage>
        <taxon>Eukaryota</taxon>
        <taxon>Metazoa</taxon>
        <taxon>Spiralia</taxon>
        <taxon>Lophotrochozoa</taxon>
        <taxon>Mollusca</taxon>
        <taxon>Gastropoda</taxon>
        <taxon>Heterobranchia</taxon>
        <taxon>Euthyneura</taxon>
        <taxon>Panpulmonata</taxon>
        <taxon>Sacoglossa</taxon>
        <taxon>Placobranchoidea</taxon>
        <taxon>Plakobranchidae</taxon>
        <taxon>Elysia</taxon>
    </lineage>
</organism>
<proteinExistence type="predicted"/>
<reference evidence="1" key="1">
    <citation type="journal article" date="2023" name="G3 (Bethesda)">
        <title>A reference genome for the long-term kleptoplast-retaining sea slug Elysia crispata morphotype clarki.</title>
        <authorList>
            <person name="Eastman K.E."/>
            <person name="Pendleton A.L."/>
            <person name="Shaikh M.A."/>
            <person name="Suttiyut T."/>
            <person name="Ogas R."/>
            <person name="Tomko P."/>
            <person name="Gavelis G."/>
            <person name="Widhalm J.R."/>
            <person name="Wisecaver J.H."/>
        </authorList>
    </citation>
    <scope>NUCLEOTIDE SEQUENCE</scope>
    <source>
        <strain evidence="1">ECLA1</strain>
    </source>
</reference>
<accession>A0AAE1A090</accession>
<name>A0AAE1A090_9GAST</name>
<dbReference type="EMBL" id="JAWDGP010002930">
    <property type="protein sequence ID" value="KAK3778537.1"/>
    <property type="molecule type" value="Genomic_DNA"/>
</dbReference>
<sequence length="129" mass="14021">MLRGTEAFGMRIVSETQLGSPGPRQAAPIGCKQASRSSYSCSTCPSGTPGCSVCLTLNLLNYLTTLVSRERTIVNELAGACHSCTSRHYNGQAVDLHNDARTNEYLRTCESMGGWAQDEGNHVHCQFYD</sequence>
<evidence type="ECO:0000313" key="1">
    <source>
        <dbReference type="EMBL" id="KAK3778537.1"/>
    </source>
</evidence>
<keyword evidence="2" id="KW-1185">Reference proteome</keyword>
<dbReference type="AlphaFoldDB" id="A0AAE1A090"/>
<dbReference type="Proteomes" id="UP001283361">
    <property type="component" value="Unassembled WGS sequence"/>
</dbReference>
<protein>
    <submittedName>
        <fullName evidence="1">Uncharacterized protein</fullName>
    </submittedName>
</protein>
<gene>
    <name evidence="1" type="ORF">RRG08_067041</name>
</gene>